<evidence type="ECO:0000256" key="1">
    <source>
        <dbReference type="SAM" id="Phobius"/>
    </source>
</evidence>
<feature type="transmembrane region" description="Helical" evidence="1">
    <location>
        <begin position="143"/>
        <end position="163"/>
    </location>
</feature>
<name>A0A917Q410_9HYPH</name>
<evidence type="ECO:0008006" key="4">
    <source>
        <dbReference type="Google" id="ProtNLM"/>
    </source>
</evidence>
<dbReference type="Pfam" id="PF07509">
    <property type="entry name" value="DUF1523"/>
    <property type="match status" value="1"/>
</dbReference>
<dbReference type="Proteomes" id="UP000600449">
    <property type="component" value="Unassembled WGS sequence"/>
</dbReference>
<evidence type="ECO:0000313" key="3">
    <source>
        <dbReference type="Proteomes" id="UP000600449"/>
    </source>
</evidence>
<keyword evidence="3" id="KW-1185">Reference proteome</keyword>
<dbReference type="InterPro" id="IPR011088">
    <property type="entry name" value="Phage_phiNM3_A0EWY4"/>
</dbReference>
<proteinExistence type="predicted"/>
<accession>A0A917Q410</accession>
<sequence>MKDRFRGALVKALVLLIVLVPVGAFLHYNLPGYDVVRIVGTEIRRVDTGEATSGQPQITRDVYVIQAVDPDDNDVRVYYNEDTGWGFPWFFKFDSANVQARAQELAEDRATALVTHYGWRVPMFSWFPNAVSVERVEPGYTPIPWFNIVFLLILAGLVAWVWISIARWRRRRTASL</sequence>
<keyword evidence="1" id="KW-1133">Transmembrane helix</keyword>
<keyword evidence="1" id="KW-0812">Transmembrane</keyword>
<organism evidence="2 3">
    <name type="scientific">Salinarimonas ramus</name>
    <dbReference type="NCBI Taxonomy" id="690164"/>
    <lineage>
        <taxon>Bacteria</taxon>
        <taxon>Pseudomonadati</taxon>
        <taxon>Pseudomonadota</taxon>
        <taxon>Alphaproteobacteria</taxon>
        <taxon>Hyphomicrobiales</taxon>
        <taxon>Salinarimonadaceae</taxon>
        <taxon>Salinarimonas</taxon>
    </lineage>
</organism>
<gene>
    <name evidence="2" type="ORF">GCM10011322_03250</name>
</gene>
<dbReference type="EMBL" id="BMMF01000001">
    <property type="protein sequence ID" value="GGK19923.1"/>
    <property type="molecule type" value="Genomic_DNA"/>
</dbReference>
<reference evidence="2 3" key="1">
    <citation type="journal article" date="2014" name="Int. J. Syst. Evol. Microbiol.">
        <title>Complete genome sequence of Corynebacterium casei LMG S-19264T (=DSM 44701T), isolated from a smear-ripened cheese.</title>
        <authorList>
            <consortium name="US DOE Joint Genome Institute (JGI-PGF)"/>
            <person name="Walter F."/>
            <person name="Albersmeier A."/>
            <person name="Kalinowski J."/>
            <person name="Ruckert C."/>
        </authorList>
    </citation>
    <scope>NUCLEOTIDE SEQUENCE [LARGE SCALE GENOMIC DNA]</scope>
    <source>
        <strain evidence="2 3">CGMCC 1.9161</strain>
    </source>
</reference>
<evidence type="ECO:0000313" key="2">
    <source>
        <dbReference type="EMBL" id="GGK19923.1"/>
    </source>
</evidence>
<comment type="caution">
    <text evidence="2">The sequence shown here is derived from an EMBL/GenBank/DDBJ whole genome shotgun (WGS) entry which is preliminary data.</text>
</comment>
<keyword evidence="1" id="KW-0472">Membrane</keyword>
<dbReference type="AlphaFoldDB" id="A0A917Q410"/>
<protein>
    <recommendedName>
        <fullName evidence="4">DUF1523 family protein</fullName>
    </recommendedName>
</protein>
<dbReference type="RefSeq" id="WP_188908803.1">
    <property type="nucleotide sequence ID" value="NZ_BMMF01000001.1"/>
</dbReference>
<feature type="transmembrane region" description="Helical" evidence="1">
    <location>
        <begin position="12"/>
        <end position="30"/>
    </location>
</feature>